<gene>
    <name evidence="1" type="ORF">CQ14_17585</name>
</gene>
<organism evidence="1 2">
    <name type="scientific">Bradyrhizobium lablabi</name>
    <dbReference type="NCBI Taxonomy" id="722472"/>
    <lineage>
        <taxon>Bacteria</taxon>
        <taxon>Pseudomonadati</taxon>
        <taxon>Pseudomonadota</taxon>
        <taxon>Alphaproteobacteria</taxon>
        <taxon>Hyphomicrobiales</taxon>
        <taxon>Nitrobacteraceae</taxon>
        <taxon>Bradyrhizobium</taxon>
    </lineage>
</organism>
<protein>
    <recommendedName>
        <fullName evidence="3">Addiction module component, TIGR02574 family</fullName>
    </recommendedName>
</protein>
<dbReference type="AlphaFoldDB" id="A0A0R3MQ02"/>
<accession>A0A0R3MQ02</accession>
<dbReference type="EMBL" id="LLYB01000094">
    <property type="protein sequence ID" value="KRR19619.1"/>
    <property type="molecule type" value="Genomic_DNA"/>
</dbReference>
<dbReference type="OrthoDB" id="7889158at2"/>
<comment type="caution">
    <text evidence="1">The sequence shown here is derived from an EMBL/GenBank/DDBJ whole genome shotgun (WGS) entry which is preliminary data.</text>
</comment>
<dbReference type="Proteomes" id="UP000051660">
    <property type="component" value="Unassembled WGS sequence"/>
</dbReference>
<evidence type="ECO:0008006" key="3">
    <source>
        <dbReference type="Google" id="ProtNLM"/>
    </source>
</evidence>
<reference evidence="1 2" key="1">
    <citation type="submission" date="2014-03" db="EMBL/GenBank/DDBJ databases">
        <title>Bradyrhizobium valentinum sp. nov., isolated from effective nodules of Lupinus mariae-josephae, a lupine endemic of basic-lime soils in Eastern Spain.</title>
        <authorList>
            <person name="Duran D."/>
            <person name="Rey L."/>
            <person name="Navarro A."/>
            <person name="Busquets A."/>
            <person name="Imperial J."/>
            <person name="Ruiz-Argueso T."/>
        </authorList>
    </citation>
    <scope>NUCLEOTIDE SEQUENCE [LARGE SCALE GENOMIC DNA]</scope>
    <source>
        <strain evidence="1 2">CCBAU 23086</strain>
    </source>
</reference>
<sequence>MTRLLEQAIEAVSALPDEAQDDLARILLQLAGVDQPPCELTPEEAADLDASLAEAAQGEFATDEEVRAVWAKHGL</sequence>
<name>A0A0R3MQ02_9BRAD</name>
<dbReference type="RefSeq" id="WP_057861033.1">
    <property type="nucleotide sequence ID" value="NZ_LLYB01000094.1"/>
</dbReference>
<evidence type="ECO:0000313" key="1">
    <source>
        <dbReference type="EMBL" id="KRR19619.1"/>
    </source>
</evidence>
<proteinExistence type="predicted"/>
<evidence type="ECO:0000313" key="2">
    <source>
        <dbReference type="Proteomes" id="UP000051660"/>
    </source>
</evidence>